<sequence length="226" mass="25241">MALQLSNLPNLGAPPNSSDIIAKHLREAITSGTLDEGEPIRQDDVAKLFNVSKIPVREALKRLEAEGLVEFQRHRGAVVTSMSEPEIAEIFMVRAILESNAIKLSIPHMTEQTFERAEQLCDQFANELDVARWAELNWEFHSCLYTDAASPFLLSLIRSVNDRIERYLRLQLTLSGGKGLADHEHREILQACRNRNAELASELIKAHIQQAAQSLLGSLPKRSPAA</sequence>
<dbReference type="InterPro" id="IPR000524">
    <property type="entry name" value="Tscrpt_reg_HTH_GntR"/>
</dbReference>
<dbReference type="SMART" id="SM00895">
    <property type="entry name" value="FCD"/>
    <property type="match status" value="1"/>
</dbReference>
<feature type="domain" description="HTH gntR-type" evidence="4">
    <location>
        <begin position="15"/>
        <end position="82"/>
    </location>
</feature>
<name>A0A1W6YQ69_9BORD</name>
<dbReference type="OrthoDB" id="9799812at2"/>
<reference evidence="5 6" key="1">
    <citation type="submission" date="2017-05" db="EMBL/GenBank/DDBJ databases">
        <title>Complete and WGS of Bordetella genogroups.</title>
        <authorList>
            <person name="Spilker T."/>
            <person name="LiPuma J."/>
        </authorList>
    </citation>
    <scope>NUCLEOTIDE SEQUENCE [LARGE SCALE GENOMIC DNA]</scope>
    <source>
        <strain evidence="5 6">AU19157</strain>
    </source>
</reference>
<dbReference type="InterPro" id="IPR036388">
    <property type="entry name" value="WH-like_DNA-bd_sf"/>
</dbReference>
<keyword evidence="6" id="KW-1185">Reference proteome</keyword>
<dbReference type="InterPro" id="IPR011711">
    <property type="entry name" value="GntR_C"/>
</dbReference>
<dbReference type="EMBL" id="CP021108">
    <property type="protein sequence ID" value="ARP83079.1"/>
    <property type="molecule type" value="Genomic_DNA"/>
</dbReference>
<dbReference type="CDD" id="cd07377">
    <property type="entry name" value="WHTH_GntR"/>
    <property type="match status" value="1"/>
</dbReference>
<dbReference type="Pfam" id="PF00392">
    <property type="entry name" value="GntR"/>
    <property type="match status" value="1"/>
</dbReference>
<keyword evidence="3" id="KW-0804">Transcription</keyword>
<dbReference type="AlphaFoldDB" id="A0A1W6YQ69"/>
<dbReference type="SMART" id="SM00345">
    <property type="entry name" value="HTH_GNTR"/>
    <property type="match status" value="1"/>
</dbReference>
<dbReference type="Gene3D" id="1.10.10.10">
    <property type="entry name" value="Winged helix-like DNA-binding domain superfamily/Winged helix DNA-binding domain"/>
    <property type="match status" value="1"/>
</dbReference>
<dbReference type="SUPFAM" id="SSF46785">
    <property type="entry name" value="Winged helix' DNA-binding domain"/>
    <property type="match status" value="1"/>
</dbReference>
<dbReference type="RefSeq" id="WP_086066420.1">
    <property type="nucleotide sequence ID" value="NZ_CP021108.1"/>
</dbReference>
<evidence type="ECO:0000256" key="3">
    <source>
        <dbReference type="ARBA" id="ARBA00023163"/>
    </source>
</evidence>
<dbReference type="InterPro" id="IPR008920">
    <property type="entry name" value="TF_FadR/GntR_C"/>
</dbReference>
<dbReference type="PANTHER" id="PTHR43537">
    <property type="entry name" value="TRANSCRIPTIONAL REGULATOR, GNTR FAMILY"/>
    <property type="match status" value="1"/>
</dbReference>
<dbReference type="KEGG" id="bgv:CAL12_21165"/>
<dbReference type="Pfam" id="PF07729">
    <property type="entry name" value="FCD"/>
    <property type="match status" value="1"/>
</dbReference>
<dbReference type="PANTHER" id="PTHR43537:SF41">
    <property type="entry name" value="TRANSCRIPTIONAL REGULATORY PROTEIN"/>
    <property type="match status" value="1"/>
</dbReference>
<dbReference type="STRING" id="1416806.CAL12_21165"/>
<keyword evidence="1" id="KW-0805">Transcription regulation</keyword>
<dbReference type="Gene3D" id="1.20.120.530">
    <property type="entry name" value="GntR ligand-binding domain-like"/>
    <property type="match status" value="1"/>
</dbReference>
<dbReference type="PROSITE" id="PS50949">
    <property type="entry name" value="HTH_GNTR"/>
    <property type="match status" value="1"/>
</dbReference>
<evidence type="ECO:0000313" key="6">
    <source>
        <dbReference type="Proteomes" id="UP000194151"/>
    </source>
</evidence>
<dbReference type="InterPro" id="IPR036390">
    <property type="entry name" value="WH_DNA-bd_sf"/>
</dbReference>
<dbReference type="Proteomes" id="UP000194151">
    <property type="component" value="Chromosome"/>
</dbReference>
<accession>A0A1W6YQ69</accession>
<organism evidence="5 6">
    <name type="scientific">Bordetella genomosp. 8</name>
    <dbReference type="NCBI Taxonomy" id="1416806"/>
    <lineage>
        <taxon>Bacteria</taxon>
        <taxon>Pseudomonadati</taxon>
        <taxon>Pseudomonadota</taxon>
        <taxon>Betaproteobacteria</taxon>
        <taxon>Burkholderiales</taxon>
        <taxon>Alcaligenaceae</taxon>
        <taxon>Bordetella</taxon>
    </lineage>
</organism>
<dbReference type="GO" id="GO:0003677">
    <property type="term" value="F:DNA binding"/>
    <property type="evidence" value="ECO:0007669"/>
    <property type="project" value="UniProtKB-KW"/>
</dbReference>
<dbReference type="GO" id="GO:0003700">
    <property type="term" value="F:DNA-binding transcription factor activity"/>
    <property type="evidence" value="ECO:0007669"/>
    <property type="project" value="InterPro"/>
</dbReference>
<proteinExistence type="predicted"/>
<protein>
    <submittedName>
        <fullName evidence="5">GntR family transcriptional regulator</fullName>
    </submittedName>
</protein>
<evidence type="ECO:0000313" key="5">
    <source>
        <dbReference type="EMBL" id="ARP83079.1"/>
    </source>
</evidence>
<evidence type="ECO:0000256" key="1">
    <source>
        <dbReference type="ARBA" id="ARBA00023015"/>
    </source>
</evidence>
<dbReference type="SUPFAM" id="SSF48008">
    <property type="entry name" value="GntR ligand-binding domain-like"/>
    <property type="match status" value="1"/>
</dbReference>
<evidence type="ECO:0000259" key="4">
    <source>
        <dbReference type="PROSITE" id="PS50949"/>
    </source>
</evidence>
<gene>
    <name evidence="5" type="ORF">CAL12_21165</name>
</gene>
<keyword evidence="2" id="KW-0238">DNA-binding</keyword>
<evidence type="ECO:0000256" key="2">
    <source>
        <dbReference type="ARBA" id="ARBA00023125"/>
    </source>
</evidence>